<protein>
    <submittedName>
        <fullName evidence="1">Uncharacterized protein</fullName>
    </submittedName>
</protein>
<keyword evidence="2" id="KW-1185">Reference proteome</keyword>
<organism evidence="1 2">
    <name type="scientific">Anaerostipes hominis</name>
    <name type="common">ex Liu et al. 2021</name>
    <dbReference type="NCBI Taxonomy" id="2763018"/>
    <lineage>
        <taxon>Bacteria</taxon>
        <taxon>Bacillati</taxon>
        <taxon>Bacillota</taxon>
        <taxon>Clostridia</taxon>
        <taxon>Lachnospirales</taxon>
        <taxon>Lachnospiraceae</taxon>
        <taxon>Anaerostipes</taxon>
    </lineage>
</organism>
<accession>A0ABR7FSP5</accession>
<reference evidence="1 2" key="1">
    <citation type="submission" date="2020-08" db="EMBL/GenBank/DDBJ databases">
        <title>Genome public.</title>
        <authorList>
            <person name="Liu C."/>
            <person name="Sun Q."/>
        </authorList>
    </citation>
    <scope>NUCLEOTIDE SEQUENCE [LARGE SCALE GENOMIC DNA]</scope>
    <source>
        <strain evidence="1 2">NSJ-7</strain>
    </source>
</reference>
<dbReference type="Proteomes" id="UP000635828">
    <property type="component" value="Unassembled WGS sequence"/>
</dbReference>
<sequence>MGIKYEEYVRSGGINILIENQLVSNSDRVEYPSKIELTPSEVLKYIANGNIVLMVDLQEKCEHYKSSISNKHVFSLTSKSYYSNKDEFVIRVANSLHNGKLEILKEKGSSNNLLWETKHNVKFYVMNITQEFYEDGYCERM</sequence>
<comment type="caution">
    <text evidence="1">The sequence shown here is derived from an EMBL/GenBank/DDBJ whole genome shotgun (WGS) entry which is preliminary data.</text>
</comment>
<name>A0ABR7FSP5_9FIRM</name>
<dbReference type="EMBL" id="JACOOS010000013">
    <property type="protein sequence ID" value="MBC5678215.1"/>
    <property type="molecule type" value="Genomic_DNA"/>
</dbReference>
<gene>
    <name evidence="1" type="ORF">H8S22_11565</name>
</gene>
<evidence type="ECO:0000313" key="1">
    <source>
        <dbReference type="EMBL" id="MBC5678215.1"/>
    </source>
</evidence>
<evidence type="ECO:0000313" key="2">
    <source>
        <dbReference type="Proteomes" id="UP000635828"/>
    </source>
</evidence>
<dbReference type="RefSeq" id="WP_186992488.1">
    <property type="nucleotide sequence ID" value="NZ_JACOOS010000013.1"/>
</dbReference>
<proteinExistence type="predicted"/>